<accession>A0A4S2JDQ8</accession>
<gene>
    <name evidence="10" type="ORF">DBV15_12834</name>
</gene>
<feature type="disulfide bond" evidence="8">
    <location>
        <begin position="55"/>
        <end position="67"/>
    </location>
</feature>
<keyword evidence="11" id="KW-1185">Reference proteome</keyword>
<dbReference type="InterPro" id="IPR036055">
    <property type="entry name" value="LDL_receptor-like_sf"/>
</dbReference>
<feature type="signal peptide" evidence="9">
    <location>
        <begin position="1"/>
        <end position="26"/>
    </location>
</feature>
<dbReference type="GO" id="GO:0005886">
    <property type="term" value="C:plasma membrane"/>
    <property type="evidence" value="ECO:0007669"/>
    <property type="project" value="TreeGrafter"/>
</dbReference>
<evidence type="ECO:0000256" key="2">
    <source>
        <dbReference type="ARBA" id="ARBA00004308"/>
    </source>
</evidence>
<evidence type="ECO:0000256" key="8">
    <source>
        <dbReference type="PROSITE-ProRule" id="PRU00124"/>
    </source>
</evidence>
<dbReference type="AlphaFoldDB" id="A0A4S2JDQ8"/>
<dbReference type="PRINTS" id="PR00261">
    <property type="entry name" value="LDLRECEPTOR"/>
</dbReference>
<dbReference type="SUPFAM" id="SSF57424">
    <property type="entry name" value="LDL receptor-like module"/>
    <property type="match status" value="3"/>
</dbReference>
<evidence type="ECO:0000313" key="11">
    <source>
        <dbReference type="Proteomes" id="UP000310200"/>
    </source>
</evidence>
<dbReference type="STRING" id="300112.A0A4S2JDQ8"/>
<name>A0A4S2JDQ8_9HYME</name>
<reference evidence="10 11" key="1">
    <citation type="journal article" date="2019" name="Philos. Trans. R. Soc. Lond., B, Biol. Sci.">
        <title>Ant behaviour and brain gene expression of defending hosts depend on the ecological success of the intruding social parasite.</title>
        <authorList>
            <person name="Kaur R."/>
            <person name="Stoldt M."/>
            <person name="Jongepier E."/>
            <person name="Feldmeyer B."/>
            <person name="Menzel F."/>
            <person name="Bornberg-Bauer E."/>
            <person name="Foitzik S."/>
        </authorList>
    </citation>
    <scope>NUCLEOTIDE SEQUENCE [LARGE SCALE GENOMIC DNA]</scope>
    <source>
        <tissue evidence="10">Whole body</tissue>
    </source>
</reference>
<evidence type="ECO:0000256" key="1">
    <source>
        <dbReference type="ARBA" id="ARBA00004167"/>
    </source>
</evidence>
<dbReference type="SMART" id="SM00192">
    <property type="entry name" value="LDLa"/>
    <property type="match status" value="2"/>
</dbReference>
<dbReference type="Proteomes" id="UP000310200">
    <property type="component" value="Unassembled WGS sequence"/>
</dbReference>
<evidence type="ECO:0000313" key="10">
    <source>
        <dbReference type="EMBL" id="TGZ32477.1"/>
    </source>
</evidence>
<evidence type="ECO:0000256" key="9">
    <source>
        <dbReference type="SAM" id="SignalP"/>
    </source>
</evidence>
<dbReference type="CDD" id="cd00112">
    <property type="entry name" value="LDLa"/>
    <property type="match status" value="2"/>
</dbReference>
<dbReference type="GO" id="GO:0012505">
    <property type="term" value="C:endomembrane system"/>
    <property type="evidence" value="ECO:0007669"/>
    <property type="project" value="UniProtKB-SubCell"/>
</dbReference>
<protein>
    <submittedName>
        <fullName evidence="10">Vitellogenin receptor</fullName>
    </submittedName>
</protein>
<evidence type="ECO:0000256" key="3">
    <source>
        <dbReference type="ARBA" id="ARBA00022692"/>
    </source>
</evidence>
<comment type="caution">
    <text evidence="8">Lacks conserved residue(s) required for the propagation of feature annotation.</text>
</comment>
<feature type="disulfide bond" evidence="8">
    <location>
        <begin position="107"/>
        <end position="125"/>
    </location>
</feature>
<dbReference type="PROSITE" id="PS50068">
    <property type="entry name" value="LDLRA_2"/>
    <property type="match status" value="2"/>
</dbReference>
<evidence type="ECO:0000256" key="7">
    <source>
        <dbReference type="ARBA" id="ARBA00023157"/>
    </source>
</evidence>
<feature type="chain" id="PRO_5020731182" evidence="9">
    <location>
        <begin position="27"/>
        <end position="144"/>
    </location>
</feature>
<dbReference type="InterPro" id="IPR002172">
    <property type="entry name" value="LDrepeatLR_classA_rpt"/>
</dbReference>
<evidence type="ECO:0000256" key="5">
    <source>
        <dbReference type="ARBA" id="ARBA00022989"/>
    </source>
</evidence>
<keyword evidence="6" id="KW-0472">Membrane</keyword>
<evidence type="ECO:0000256" key="4">
    <source>
        <dbReference type="ARBA" id="ARBA00022737"/>
    </source>
</evidence>
<comment type="subcellular location">
    <subcellularLocation>
        <location evidence="2">Endomembrane system</location>
    </subcellularLocation>
    <subcellularLocation>
        <location evidence="1">Membrane</location>
        <topology evidence="1">Single-pass membrane protein</topology>
    </subcellularLocation>
</comment>
<feature type="disulfide bond" evidence="8">
    <location>
        <begin position="62"/>
        <end position="80"/>
    </location>
</feature>
<dbReference type="InterPro" id="IPR023415">
    <property type="entry name" value="LDLR_class-A_CS"/>
</dbReference>
<keyword evidence="9" id="KW-0732">Signal</keyword>
<dbReference type="PROSITE" id="PS01209">
    <property type="entry name" value="LDLRA_1"/>
    <property type="match status" value="1"/>
</dbReference>
<organism evidence="10 11">
    <name type="scientific">Temnothorax longispinosus</name>
    <dbReference type="NCBI Taxonomy" id="300112"/>
    <lineage>
        <taxon>Eukaryota</taxon>
        <taxon>Metazoa</taxon>
        <taxon>Ecdysozoa</taxon>
        <taxon>Arthropoda</taxon>
        <taxon>Hexapoda</taxon>
        <taxon>Insecta</taxon>
        <taxon>Pterygota</taxon>
        <taxon>Neoptera</taxon>
        <taxon>Endopterygota</taxon>
        <taxon>Hymenoptera</taxon>
        <taxon>Apocrita</taxon>
        <taxon>Aculeata</taxon>
        <taxon>Formicoidea</taxon>
        <taxon>Formicidae</taxon>
        <taxon>Myrmicinae</taxon>
        <taxon>Temnothorax</taxon>
    </lineage>
</organism>
<dbReference type="EMBL" id="QBLH01003828">
    <property type="protein sequence ID" value="TGZ32477.1"/>
    <property type="molecule type" value="Genomic_DNA"/>
</dbReference>
<dbReference type="Gene3D" id="4.10.400.10">
    <property type="entry name" value="Low-density Lipoprotein Receptor"/>
    <property type="match status" value="3"/>
</dbReference>
<dbReference type="InterPro" id="IPR050685">
    <property type="entry name" value="LDLR"/>
</dbReference>
<dbReference type="GO" id="GO:0016192">
    <property type="term" value="P:vesicle-mediated transport"/>
    <property type="evidence" value="ECO:0007669"/>
    <property type="project" value="UniProtKB-ARBA"/>
</dbReference>
<keyword evidence="10" id="KW-0675">Receptor</keyword>
<proteinExistence type="predicted"/>
<keyword evidence="5" id="KW-1133">Transmembrane helix</keyword>
<keyword evidence="4" id="KW-0677">Repeat</keyword>
<feature type="disulfide bond" evidence="8">
    <location>
        <begin position="74"/>
        <end position="89"/>
    </location>
</feature>
<dbReference type="Pfam" id="PF00057">
    <property type="entry name" value="Ldl_recept_a"/>
    <property type="match status" value="2"/>
</dbReference>
<keyword evidence="7 8" id="KW-1015">Disulfide bond</keyword>
<evidence type="ECO:0000256" key="6">
    <source>
        <dbReference type="ARBA" id="ARBA00023136"/>
    </source>
</evidence>
<sequence length="144" mass="16771">MELVYWISKHAMAFSMIIAYLFRCDGIDDCHDDSDEKHYSNECPRYNDEHDCNLCFEGYFACDNKKCIRELWICDKDDDCGDNSDEKNCDDNKKMITKSDKCDEFKCSADTCLPYSKVCDGNRNCPYGSDENVHLTFIKRTLSI</sequence>
<dbReference type="PANTHER" id="PTHR24270">
    <property type="entry name" value="LOW-DENSITY LIPOPROTEIN RECEPTOR-RELATED"/>
    <property type="match status" value="1"/>
</dbReference>
<keyword evidence="3" id="KW-0812">Transmembrane</keyword>
<comment type="caution">
    <text evidence="10">The sequence shown here is derived from an EMBL/GenBank/DDBJ whole genome shotgun (WGS) entry which is preliminary data.</text>
</comment>
<dbReference type="PANTHER" id="PTHR24270:SF62">
    <property type="entry name" value="LOW-DENSITY LIPOPROTEIN RECEPTOR-RELATED PROTEIN 2"/>
    <property type="match status" value="1"/>
</dbReference>